<feature type="transmembrane region" description="Helical" evidence="1">
    <location>
        <begin position="206"/>
        <end position="223"/>
    </location>
</feature>
<evidence type="ECO:0000313" key="3">
    <source>
        <dbReference type="EMBL" id="MBB3985468.1"/>
    </source>
</evidence>
<dbReference type="EMBL" id="JACIEJ010000004">
    <property type="protein sequence ID" value="MBB3985468.1"/>
    <property type="molecule type" value="Genomic_DNA"/>
</dbReference>
<keyword evidence="1" id="KW-0812">Transmembrane</keyword>
<feature type="transmembrane region" description="Helical" evidence="1">
    <location>
        <begin position="175"/>
        <end position="194"/>
    </location>
</feature>
<dbReference type="InterPro" id="IPR000620">
    <property type="entry name" value="EamA_dom"/>
</dbReference>
<proteinExistence type="predicted"/>
<dbReference type="RefSeq" id="WP_183965072.1">
    <property type="nucleotide sequence ID" value="NZ_BAABBZ010000018.1"/>
</dbReference>
<feature type="transmembrane region" description="Helical" evidence="1">
    <location>
        <begin position="122"/>
        <end position="140"/>
    </location>
</feature>
<feature type="domain" description="EamA" evidence="2">
    <location>
        <begin position="148"/>
        <end position="272"/>
    </location>
</feature>
<feature type="transmembrane region" description="Helical" evidence="1">
    <location>
        <begin position="260"/>
        <end position="278"/>
    </location>
</feature>
<sequence length="302" mass="31950">MTLRAILLMILSMSLLAWSDVFYKLATQGSSIGQAMTLVALGGTVLFVLLSVVMKVRILTRDALHPMILLRNGFEIIGAIGLVTGLAYVSLPVFAAIMQTGPLTVTIGAAIFLKEDVGPRRWAAVGVGILGMLIVIRPWSASFTGYELFAVLGIVGLSGRDLVTRLSPSHIPALAISTWGFAFTIPAGCVLWFLSDTPTDWSAPTLWSVLGAVIVTASGYLAITTAMRLAPAAIVAPFRYTRLVFTPALGILIFGDRPDALTYVGAGIILVAGLYTFFRERALAQSVAPVGTAAPSPARKVS</sequence>
<feature type="transmembrane region" description="Helical" evidence="1">
    <location>
        <begin position="94"/>
        <end position="113"/>
    </location>
</feature>
<dbReference type="SUPFAM" id="SSF103481">
    <property type="entry name" value="Multidrug resistance efflux transporter EmrE"/>
    <property type="match status" value="2"/>
</dbReference>
<feature type="transmembrane region" description="Helical" evidence="1">
    <location>
        <begin position="35"/>
        <end position="56"/>
    </location>
</feature>
<organism evidence="3 4">
    <name type="scientific">Sagittula marina</name>
    <dbReference type="NCBI Taxonomy" id="943940"/>
    <lineage>
        <taxon>Bacteria</taxon>
        <taxon>Pseudomonadati</taxon>
        <taxon>Pseudomonadota</taxon>
        <taxon>Alphaproteobacteria</taxon>
        <taxon>Rhodobacterales</taxon>
        <taxon>Roseobacteraceae</taxon>
        <taxon>Sagittula</taxon>
    </lineage>
</organism>
<protein>
    <submittedName>
        <fullName evidence="3">Drug/metabolite transporter (DMT)-like permease</fullName>
    </submittedName>
</protein>
<dbReference type="PANTHER" id="PTHR22911:SF135">
    <property type="entry name" value="BLR4310 PROTEIN"/>
    <property type="match status" value="1"/>
</dbReference>
<evidence type="ECO:0000259" key="2">
    <source>
        <dbReference type="Pfam" id="PF00892"/>
    </source>
</evidence>
<keyword evidence="1" id="KW-1133">Transmembrane helix</keyword>
<dbReference type="Pfam" id="PF00892">
    <property type="entry name" value="EamA"/>
    <property type="match status" value="2"/>
</dbReference>
<reference evidence="3 4" key="1">
    <citation type="submission" date="2020-08" db="EMBL/GenBank/DDBJ databases">
        <title>Genomic Encyclopedia of Type Strains, Phase IV (KMG-IV): sequencing the most valuable type-strain genomes for metagenomic binning, comparative biology and taxonomic classification.</title>
        <authorList>
            <person name="Goeker M."/>
        </authorList>
    </citation>
    <scope>NUCLEOTIDE SEQUENCE [LARGE SCALE GENOMIC DNA]</scope>
    <source>
        <strain evidence="3 4">DSM 102235</strain>
    </source>
</reference>
<accession>A0A7W6DSX0</accession>
<dbReference type="Proteomes" id="UP000541426">
    <property type="component" value="Unassembled WGS sequence"/>
</dbReference>
<comment type="caution">
    <text evidence="3">The sequence shown here is derived from an EMBL/GenBank/DDBJ whole genome shotgun (WGS) entry which is preliminary data.</text>
</comment>
<evidence type="ECO:0000256" key="1">
    <source>
        <dbReference type="SAM" id="Phobius"/>
    </source>
</evidence>
<feature type="domain" description="EamA" evidence="2">
    <location>
        <begin position="4"/>
        <end position="136"/>
    </location>
</feature>
<dbReference type="InterPro" id="IPR037185">
    <property type="entry name" value="EmrE-like"/>
</dbReference>
<name>A0A7W6DSX0_9RHOB</name>
<feature type="transmembrane region" description="Helical" evidence="1">
    <location>
        <begin position="68"/>
        <end position="88"/>
    </location>
</feature>
<evidence type="ECO:0000313" key="4">
    <source>
        <dbReference type="Proteomes" id="UP000541426"/>
    </source>
</evidence>
<dbReference type="AlphaFoldDB" id="A0A7W6DSX0"/>
<dbReference type="PANTHER" id="PTHR22911">
    <property type="entry name" value="ACYL-MALONYL CONDENSING ENZYME-RELATED"/>
    <property type="match status" value="1"/>
</dbReference>
<dbReference type="GO" id="GO:0016020">
    <property type="term" value="C:membrane"/>
    <property type="evidence" value="ECO:0007669"/>
    <property type="project" value="InterPro"/>
</dbReference>
<keyword evidence="1" id="KW-0472">Membrane</keyword>
<keyword evidence="4" id="KW-1185">Reference proteome</keyword>
<gene>
    <name evidence="3" type="ORF">GGQ68_001801</name>
</gene>